<comment type="caution">
    <text evidence="3">The sequence shown here is derived from an EMBL/GenBank/DDBJ whole genome shotgun (WGS) entry which is preliminary data.</text>
</comment>
<dbReference type="InterPro" id="IPR001031">
    <property type="entry name" value="Thioesterase"/>
</dbReference>
<sequence>MKLFCLPYAGGASTIYYKWKKNIDPRIEIRAIELKGRGSRYGENLYNDLSEAVEDIYKIIKEEITNDDYGIFGHSMGSILSFELYHKIIGEGMPRPKWMFFSGHRAPDFIKENKIYKLPDKQFVNKVVEFGGTPNEVVENKELMDLVLPILKSDFRMLEEYICAKKERLIECNVAVLFGKQDKITLDELKGWGKFVNKEINFYPFEGDHFFINHEYEKIIGIIEEKLLRK</sequence>
<dbReference type="Proteomes" id="UP000627781">
    <property type="component" value="Unassembled WGS sequence"/>
</dbReference>
<feature type="domain" description="Thioesterase" evidence="2">
    <location>
        <begin position="2"/>
        <end position="226"/>
    </location>
</feature>
<dbReference type="Gene3D" id="3.40.50.1820">
    <property type="entry name" value="alpha/beta hydrolase"/>
    <property type="match status" value="1"/>
</dbReference>
<dbReference type="InterPro" id="IPR029058">
    <property type="entry name" value="AB_hydrolase_fold"/>
</dbReference>
<dbReference type="EMBL" id="JACSRA010000020">
    <property type="protein sequence ID" value="MBD7912219.1"/>
    <property type="molecule type" value="Genomic_DNA"/>
</dbReference>
<proteinExistence type="inferred from homology"/>
<evidence type="ECO:0000313" key="3">
    <source>
        <dbReference type="EMBL" id="MBD7912219.1"/>
    </source>
</evidence>
<dbReference type="InterPro" id="IPR012223">
    <property type="entry name" value="TEII"/>
</dbReference>
<dbReference type="PANTHER" id="PTHR11487:SF0">
    <property type="entry name" value="S-ACYL FATTY ACID SYNTHASE THIOESTERASE, MEDIUM CHAIN"/>
    <property type="match status" value="1"/>
</dbReference>
<evidence type="ECO:0000256" key="1">
    <source>
        <dbReference type="ARBA" id="ARBA00007169"/>
    </source>
</evidence>
<protein>
    <submittedName>
        <fullName evidence="3">Thioesterase</fullName>
    </submittedName>
</protein>
<accession>A0ABR8PVR5</accession>
<keyword evidence="4" id="KW-1185">Reference proteome</keyword>
<reference evidence="3 4" key="1">
    <citation type="submission" date="2020-08" db="EMBL/GenBank/DDBJ databases">
        <title>A Genomic Blueprint of the Chicken Gut Microbiome.</title>
        <authorList>
            <person name="Gilroy R."/>
            <person name="Ravi A."/>
            <person name="Getino M."/>
            <person name="Pursley I."/>
            <person name="Horton D.L."/>
            <person name="Alikhan N.-F."/>
            <person name="Baker D."/>
            <person name="Gharbi K."/>
            <person name="Hall N."/>
            <person name="Watson M."/>
            <person name="Adriaenssens E.M."/>
            <person name="Foster-Nyarko E."/>
            <person name="Jarju S."/>
            <person name="Secka A."/>
            <person name="Antonio M."/>
            <person name="Oren A."/>
            <person name="Chaudhuri R."/>
            <person name="La Ragione R.M."/>
            <person name="Hildebrand F."/>
            <person name="Pallen M.J."/>
        </authorList>
    </citation>
    <scope>NUCLEOTIDE SEQUENCE [LARGE SCALE GENOMIC DNA]</scope>
    <source>
        <strain evidence="3 4">Sa3CVN1</strain>
    </source>
</reference>
<organism evidence="3 4">
    <name type="scientific">Clostridium cibarium</name>
    <dbReference type="NCBI Taxonomy" id="2762247"/>
    <lineage>
        <taxon>Bacteria</taxon>
        <taxon>Bacillati</taxon>
        <taxon>Bacillota</taxon>
        <taxon>Clostridia</taxon>
        <taxon>Eubacteriales</taxon>
        <taxon>Clostridiaceae</taxon>
        <taxon>Clostridium</taxon>
    </lineage>
</organism>
<dbReference type="RefSeq" id="WP_191769138.1">
    <property type="nucleotide sequence ID" value="NZ_JACSRA010000020.1"/>
</dbReference>
<dbReference type="PANTHER" id="PTHR11487">
    <property type="entry name" value="THIOESTERASE"/>
    <property type="match status" value="1"/>
</dbReference>
<name>A0ABR8PVR5_9CLOT</name>
<dbReference type="SUPFAM" id="SSF53474">
    <property type="entry name" value="alpha/beta-Hydrolases"/>
    <property type="match status" value="1"/>
</dbReference>
<gene>
    <name evidence="3" type="ORF">H9661_12715</name>
</gene>
<evidence type="ECO:0000259" key="2">
    <source>
        <dbReference type="Pfam" id="PF00975"/>
    </source>
</evidence>
<evidence type="ECO:0000313" key="4">
    <source>
        <dbReference type="Proteomes" id="UP000627781"/>
    </source>
</evidence>
<comment type="similarity">
    <text evidence="1">Belongs to the thioesterase family.</text>
</comment>
<dbReference type="Pfam" id="PF00975">
    <property type="entry name" value="Thioesterase"/>
    <property type="match status" value="1"/>
</dbReference>